<protein>
    <submittedName>
        <fullName evidence="2">Uncharacterized protein</fullName>
    </submittedName>
</protein>
<dbReference type="AlphaFoldDB" id="A0AAN6Q6C9"/>
<evidence type="ECO:0000313" key="3">
    <source>
        <dbReference type="Proteomes" id="UP001305647"/>
    </source>
</evidence>
<feature type="region of interest" description="Disordered" evidence="1">
    <location>
        <begin position="84"/>
        <end position="103"/>
    </location>
</feature>
<name>A0AAN6Q6C9_9PEZI</name>
<feature type="compositionally biased region" description="Basic residues" evidence="1">
    <location>
        <begin position="13"/>
        <end position="23"/>
    </location>
</feature>
<comment type="caution">
    <text evidence="2">The sequence shown here is derived from an EMBL/GenBank/DDBJ whole genome shotgun (WGS) entry which is preliminary data.</text>
</comment>
<proteinExistence type="predicted"/>
<reference evidence="2" key="1">
    <citation type="journal article" date="2023" name="Mol. Phylogenet. Evol.">
        <title>Genome-scale phylogeny and comparative genomics of the fungal order Sordariales.</title>
        <authorList>
            <person name="Hensen N."/>
            <person name="Bonometti L."/>
            <person name="Westerberg I."/>
            <person name="Brannstrom I.O."/>
            <person name="Guillou S."/>
            <person name="Cros-Aarteil S."/>
            <person name="Calhoun S."/>
            <person name="Haridas S."/>
            <person name="Kuo A."/>
            <person name="Mondo S."/>
            <person name="Pangilinan J."/>
            <person name="Riley R."/>
            <person name="LaButti K."/>
            <person name="Andreopoulos B."/>
            <person name="Lipzen A."/>
            <person name="Chen C."/>
            <person name="Yan M."/>
            <person name="Daum C."/>
            <person name="Ng V."/>
            <person name="Clum A."/>
            <person name="Steindorff A."/>
            <person name="Ohm R.A."/>
            <person name="Martin F."/>
            <person name="Silar P."/>
            <person name="Natvig D.O."/>
            <person name="Lalanne C."/>
            <person name="Gautier V."/>
            <person name="Ament-Velasquez S.L."/>
            <person name="Kruys A."/>
            <person name="Hutchinson M.I."/>
            <person name="Powell A.J."/>
            <person name="Barry K."/>
            <person name="Miller A.N."/>
            <person name="Grigoriev I.V."/>
            <person name="Debuchy R."/>
            <person name="Gladieux P."/>
            <person name="Hiltunen Thoren M."/>
            <person name="Johannesson H."/>
        </authorList>
    </citation>
    <scope>NUCLEOTIDE SEQUENCE</scope>
    <source>
        <strain evidence="2">CBS 757.83</strain>
    </source>
</reference>
<organism evidence="2 3">
    <name type="scientific">Parathielavia hyrcaniae</name>
    <dbReference type="NCBI Taxonomy" id="113614"/>
    <lineage>
        <taxon>Eukaryota</taxon>
        <taxon>Fungi</taxon>
        <taxon>Dikarya</taxon>
        <taxon>Ascomycota</taxon>
        <taxon>Pezizomycotina</taxon>
        <taxon>Sordariomycetes</taxon>
        <taxon>Sordariomycetidae</taxon>
        <taxon>Sordariales</taxon>
        <taxon>Chaetomiaceae</taxon>
        <taxon>Parathielavia</taxon>
    </lineage>
</organism>
<sequence length="248" mass="26912">MISSALDFGTGRKSPRPSHKGGLAKRLDSRGPTQGGPAVRGIVREEKKPFIARKVITTTKHTFLFVPKATPSVCTLACSSSTPREERAFPHKRNGGYPGAHPPSYEGDTAPVSDTIKLDAVLELLGILVKHSITNIDAQEIHAHVLSVITLEGSRLLHPSEFREGPKDIDIAKLPSEFFEEVVDFLVENDLADKLGLQAMQGQPGHMIEFSNDLGSLLLDEQEVGAVVTSPVGGFWASRYRSVNRSVP</sequence>
<feature type="region of interest" description="Disordered" evidence="1">
    <location>
        <begin position="1"/>
        <end position="39"/>
    </location>
</feature>
<gene>
    <name evidence="2" type="ORF">N658DRAFT_558555</name>
</gene>
<evidence type="ECO:0000313" key="2">
    <source>
        <dbReference type="EMBL" id="KAK4101836.1"/>
    </source>
</evidence>
<keyword evidence="3" id="KW-1185">Reference proteome</keyword>
<dbReference type="Proteomes" id="UP001305647">
    <property type="component" value="Unassembled WGS sequence"/>
</dbReference>
<reference evidence="2" key="2">
    <citation type="submission" date="2023-05" db="EMBL/GenBank/DDBJ databases">
        <authorList>
            <consortium name="Lawrence Berkeley National Laboratory"/>
            <person name="Steindorff A."/>
            <person name="Hensen N."/>
            <person name="Bonometti L."/>
            <person name="Westerberg I."/>
            <person name="Brannstrom I.O."/>
            <person name="Guillou S."/>
            <person name="Cros-Aarteil S."/>
            <person name="Calhoun S."/>
            <person name="Haridas S."/>
            <person name="Kuo A."/>
            <person name="Mondo S."/>
            <person name="Pangilinan J."/>
            <person name="Riley R."/>
            <person name="Labutti K."/>
            <person name="Andreopoulos B."/>
            <person name="Lipzen A."/>
            <person name="Chen C."/>
            <person name="Yanf M."/>
            <person name="Daum C."/>
            <person name="Ng V."/>
            <person name="Clum A."/>
            <person name="Ohm R."/>
            <person name="Martin F."/>
            <person name="Silar P."/>
            <person name="Natvig D."/>
            <person name="Lalanne C."/>
            <person name="Gautier V."/>
            <person name="Ament-Velasquez S.L."/>
            <person name="Kruys A."/>
            <person name="Hutchinson M.I."/>
            <person name="Powell A.J."/>
            <person name="Barry K."/>
            <person name="Miller A.N."/>
            <person name="Grigoriev I.V."/>
            <person name="Debuchy R."/>
            <person name="Gladieux P."/>
            <person name="Thoren M.H."/>
            <person name="Johannesson H."/>
        </authorList>
    </citation>
    <scope>NUCLEOTIDE SEQUENCE</scope>
    <source>
        <strain evidence="2">CBS 757.83</strain>
    </source>
</reference>
<evidence type="ECO:0000256" key="1">
    <source>
        <dbReference type="SAM" id="MobiDB-lite"/>
    </source>
</evidence>
<dbReference type="EMBL" id="MU863633">
    <property type="protein sequence ID" value="KAK4101836.1"/>
    <property type="molecule type" value="Genomic_DNA"/>
</dbReference>
<accession>A0AAN6Q6C9</accession>